<dbReference type="Proteomes" id="UP000038040">
    <property type="component" value="Unplaced"/>
</dbReference>
<organism evidence="3 5">
    <name type="scientific">Dracunculus medinensis</name>
    <name type="common">Guinea worm</name>
    <dbReference type="NCBI Taxonomy" id="318479"/>
    <lineage>
        <taxon>Eukaryota</taxon>
        <taxon>Metazoa</taxon>
        <taxon>Ecdysozoa</taxon>
        <taxon>Nematoda</taxon>
        <taxon>Chromadorea</taxon>
        <taxon>Rhabditida</taxon>
        <taxon>Spirurina</taxon>
        <taxon>Dracunculoidea</taxon>
        <taxon>Dracunculidae</taxon>
        <taxon>Dracunculus</taxon>
    </lineage>
</organism>
<reference evidence="2 4" key="2">
    <citation type="submission" date="2018-11" db="EMBL/GenBank/DDBJ databases">
        <authorList>
            <consortium name="Pathogen Informatics"/>
        </authorList>
    </citation>
    <scope>NUCLEOTIDE SEQUENCE [LARGE SCALE GENOMIC DNA]</scope>
</reference>
<dbReference type="Proteomes" id="UP000274756">
    <property type="component" value="Unassembled WGS sequence"/>
</dbReference>
<evidence type="ECO:0000313" key="5">
    <source>
        <dbReference type="WBParaSite" id="DME_0000101101-mRNA-1"/>
    </source>
</evidence>
<sequence length="79" mass="8830">MISLHDGWILFNNAMPIRMDDDSGDDSHESDFQDGHDCYGGPDSGYHDDDGHDGDGNRQANTSHYANPIFLKTPSSWFL</sequence>
<reference evidence="5" key="1">
    <citation type="submission" date="2017-02" db="UniProtKB">
        <authorList>
            <consortium name="WormBaseParasite"/>
        </authorList>
    </citation>
    <scope>IDENTIFICATION</scope>
</reference>
<keyword evidence="4" id="KW-1185">Reference proteome</keyword>
<name>A0A0N4U2T5_DRAME</name>
<evidence type="ECO:0000313" key="3">
    <source>
        <dbReference type="Proteomes" id="UP000038040"/>
    </source>
</evidence>
<evidence type="ECO:0000256" key="1">
    <source>
        <dbReference type="SAM" id="MobiDB-lite"/>
    </source>
</evidence>
<dbReference type="AlphaFoldDB" id="A0A0N4U2T5"/>
<feature type="compositionally biased region" description="Basic and acidic residues" evidence="1">
    <location>
        <begin position="19"/>
        <end position="37"/>
    </location>
</feature>
<protein>
    <submittedName>
        <fullName evidence="5">Secreted protein</fullName>
    </submittedName>
</protein>
<gene>
    <name evidence="2" type="ORF">DME_LOCUS5371</name>
</gene>
<dbReference type="EMBL" id="UYYG01001152">
    <property type="protein sequence ID" value="VDN55398.1"/>
    <property type="molecule type" value="Genomic_DNA"/>
</dbReference>
<proteinExistence type="predicted"/>
<feature type="compositionally biased region" description="Basic and acidic residues" evidence="1">
    <location>
        <begin position="45"/>
        <end position="56"/>
    </location>
</feature>
<evidence type="ECO:0000313" key="2">
    <source>
        <dbReference type="EMBL" id="VDN55398.1"/>
    </source>
</evidence>
<accession>A0A0N4U2T5</accession>
<dbReference type="WBParaSite" id="DME_0000101101-mRNA-1">
    <property type="protein sequence ID" value="DME_0000101101-mRNA-1"/>
    <property type="gene ID" value="DME_0000101101"/>
</dbReference>
<evidence type="ECO:0000313" key="4">
    <source>
        <dbReference type="Proteomes" id="UP000274756"/>
    </source>
</evidence>
<feature type="region of interest" description="Disordered" evidence="1">
    <location>
        <begin position="19"/>
        <end position="67"/>
    </location>
</feature>